<evidence type="ECO:0000313" key="6">
    <source>
        <dbReference type="Proteomes" id="UP000483078"/>
    </source>
</evidence>
<dbReference type="Gene3D" id="1.10.10.10">
    <property type="entry name" value="Winged helix-like DNA-binding domain superfamily/Winged helix DNA-binding domain"/>
    <property type="match status" value="1"/>
</dbReference>
<dbReference type="Pfam" id="PF01047">
    <property type="entry name" value="MarR"/>
    <property type="match status" value="1"/>
</dbReference>
<gene>
    <name evidence="5" type="primary">hpaR</name>
    <name evidence="5" type="ORF">FH759_12150</name>
</gene>
<dbReference type="PROSITE" id="PS01117">
    <property type="entry name" value="HTH_MARR_1"/>
    <property type="match status" value="1"/>
</dbReference>
<dbReference type="InterPro" id="IPR036388">
    <property type="entry name" value="WH-like_DNA-bd_sf"/>
</dbReference>
<keyword evidence="3" id="KW-0804">Transcription</keyword>
<sequence length="160" mass="18191">MDIVKADAPETDRSLPIALLRARERVMGPIRNMLADVGVTEQQWRVLRVLDECGTLDPTDIADRSCLLLPSLTRIMQTLVTKGLITRAPHPSDRRKQLITITEAGRALIRDNLEESRRLNRWMRDNFGSERLDLLLDLLNELDRMKRGDDADGAAAPPRR</sequence>
<evidence type="ECO:0000313" key="5">
    <source>
        <dbReference type="EMBL" id="MTJ05429.1"/>
    </source>
</evidence>
<evidence type="ECO:0000256" key="2">
    <source>
        <dbReference type="ARBA" id="ARBA00023125"/>
    </source>
</evidence>
<dbReference type="InterPro" id="IPR012712">
    <property type="entry name" value="HpaR/FarR"/>
</dbReference>
<dbReference type="GO" id="GO:0045892">
    <property type="term" value="P:negative regulation of DNA-templated transcription"/>
    <property type="evidence" value="ECO:0007669"/>
    <property type="project" value="InterPro"/>
</dbReference>
<dbReference type="InterPro" id="IPR039422">
    <property type="entry name" value="MarR/SlyA-like"/>
</dbReference>
<dbReference type="InterPro" id="IPR000835">
    <property type="entry name" value="HTH_MarR-typ"/>
</dbReference>
<keyword evidence="1" id="KW-0805">Transcription regulation</keyword>
<dbReference type="PANTHER" id="PTHR33164:SF13">
    <property type="entry name" value="4-HYDROXYPHENYLACETATE CATABOLISM PROTEIN"/>
    <property type="match status" value="1"/>
</dbReference>
<comment type="caution">
    <text evidence="5">The sequence shown here is derived from an EMBL/GenBank/DDBJ whole genome shotgun (WGS) entry which is preliminary data.</text>
</comment>
<proteinExistence type="predicted"/>
<accession>A0A7C9HBP1</accession>
<dbReference type="PRINTS" id="PR00598">
    <property type="entry name" value="HTHMARR"/>
</dbReference>
<dbReference type="SUPFAM" id="SSF46785">
    <property type="entry name" value="Winged helix' DNA-binding domain"/>
    <property type="match status" value="1"/>
</dbReference>
<feature type="domain" description="HTH marR-type" evidence="4">
    <location>
        <begin position="12"/>
        <end position="144"/>
    </location>
</feature>
<protein>
    <submittedName>
        <fullName evidence="5">Homoprotocatechuate degradation operon regulator HpaR</fullName>
    </submittedName>
</protein>
<reference evidence="5 6" key="1">
    <citation type="submission" date="2019-06" db="EMBL/GenBank/DDBJ databases">
        <title>Enrichment of Autotrophic Halophilic Microorganisms from Red Sea Brine Pool Using Microbial Electrosynthesis System.</title>
        <authorList>
            <person name="Alqahtani M.F."/>
            <person name="Bajracharya S."/>
            <person name="Katuri K.P."/>
            <person name="Ali M."/>
            <person name="Saikaly P.E."/>
        </authorList>
    </citation>
    <scope>NUCLEOTIDE SEQUENCE [LARGE SCALE GENOMIC DNA]</scope>
    <source>
        <strain evidence="5">MES6</strain>
    </source>
</reference>
<dbReference type="GO" id="GO:0006950">
    <property type="term" value="P:response to stress"/>
    <property type="evidence" value="ECO:0007669"/>
    <property type="project" value="TreeGrafter"/>
</dbReference>
<name>A0A7C9HBP1_9RHOB</name>
<keyword evidence="2" id="KW-0238">DNA-binding</keyword>
<dbReference type="SMART" id="SM00347">
    <property type="entry name" value="HTH_MARR"/>
    <property type="match status" value="1"/>
</dbReference>
<dbReference type="GO" id="GO:0003677">
    <property type="term" value="F:DNA binding"/>
    <property type="evidence" value="ECO:0007669"/>
    <property type="project" value="UniProtKB-KW"/>
</dbReference>
<dbReference type="RefSeq" id="WP_273250216.1">
    <property type="nucleotide sequence ID" value="NZ_VENJ01000018.1"/>
</dbReference>
<dbReference type="InterPro" id="IPR023187">
    <property type="entry name" value="Tscrpt_reg_MarR-type_CS"/>
</dbReference>
<dbReference type="GO" id="GO:0003700">
    <property type="term" value="F:DNA-binding transcription factor activity"/>
    <property type="evidence" value="ECO:0007669"/>
    <property type="project" value="InterPro"/>
</dbReference>
<dbReference type="InterPro" id="IPR036390">
    <property type="entry name" value="WH_DNA-bd_sf"/>
</dbReference>
<dbReference type="AlphaFoldDB" id="A0A7C9HBP1"/>
<dbReference type="EMBL" id="VENJ01000018">
    <property type="protein sequence ID" value="MTJ05429.1"/>
    <property type="molecule type" value="Genomic_DNA"/>
</dbReference>
<evidence type="ECO:0000256" key="3">
    <source>
        <dbReference type="ARBA" id="ARBA00023163"/>
    </source>
</evidence>
<evidence type="ECO:0000259" key="4">
    <source>
        <dbReference type="PROSITE" id="PS50995"/>
    </source>
</evidence>
<evidence type="ECO:0000256" key="1">
    <source>
        <dbReference type="ARBA" id="ARBA00023015"/>
    </source>
</evidence>
<dbReference type="PROSITE" id="PS50995">
    <property type="entry name" value="HTH_MARR_2"/>
    <property type="match status" value="1"/>
</dbReference>
<dbReference type="Proteomes" id="UP000483078">
    <property type="component" value="Unassembled WGS sequence"/>
</dbReference>
<organism evidence="5 6">
    <name type="scientific">Sediminimonas qiaohouensis</name>
    <dbReference type="NCBI Taxonomy" id="552061"/>
    <lineage>
        <taxon>Bacteria</taxon>
        <taxon>Pseudomonadati</taxon>
        <taxon>Pseudomonadota</taxon>
        <taxon>Alphaproteobacteria</taxon>
        <taxon>Rhodobacterales</taxon>
        <taxon>Roseobacteraceae</taxon>
        <taxon>Sediminimonas</taxon>
    </lineage>
</organism>
<dbReference type="NCBIfam" id="TIGR02337">
    <property type="entry name" value="HpaR"/>
    <property type="match status" value="1"/>
</dbReference>
<dbReference type="PANTHER" id="PTHR33164">
    <property type="entry name" value="TRANSCRIPTIONAL REGULATOR, MARR FAMILY"/>
    <property type="match status" value="1"/>
</dbReference>